<dbReference type="EMBL" id="DPMF01000155">
    <property type="protein sequence ID" value="HCV80724.1"/>
    <property type="molecule type" value="Genomic_DNA"/>
</dbReference>
<evidence type="ECO:0000313" key="1">
    <source>
        <dbReference type="EMBL" id="HCV80724.1"/>
    </source>
</evidence>
<name>A0A3D5IYF1_9FLAO</name>
<reference evidence="1 2" key="1">
    <citation type="journal article" date="2018" name="Nat. Biotechnol.">
        <title>A standardized bacterial taxonomy based on genome phylogeny substantially revises the tree of life.</title>
        <authorList>
            <person name="Parks D.H."/>
            <person name="Chuvochina M."/>
            <person name="Waite D.W."/>
            <person name="Rinke C."/>
            <person name="Skarshewski A."/>
            <person name="Chaumeil P.A."/>
            <person name="Hugenholtz P."/>
        </authorList>
    </citation>
    <scope>NUCLEOTIDE SEQUENCE [LARGE SCALE GENOMIC DNA]</scope>
    <source>
        <strain evidence="1">UBA9359</strain>
    </source>
</reference>
<dbReference type="AlphaFoldDB" id="A0A3D5IYF1"/>
<accession>A0A3D5IYF1</accession>
<organism evidence="1 2">
    <name type="scientific">Zunongwangia profunda</name>
    <dbReference type="NCBI Taxonomy" id="398743"/>
    <lineage>
        <taxon>Bacteria</taxon>
        <taxon>Pseudomonadati</taxon>
        <taxon>Bacteroidota</taxon>
        <taxon>Flavobacteriia</taxon>
        <taxon>Flavobacteriales</taxon>
        <taxon>Flavobacteriaceae</taxon>
        <taxon>Zunongwangia</taxon>
    </lineage>
</organism>
<comment type="caution">
    <text evidence="1">The sequence shown here is derived from an EMBL/GenBank/DDBJ whole genome shotgun (WGS) entry which is preliminary data.</text>
</comment>
<proteinExistence type="predicted"/>
<dbReference type="Proteomes" id="UP000264330">
    <property type="component" value="Unassembled WGS sequence"/>
</dbReference>
<protein>
    <submittedName>
        <fullName evidence="1">Uncharacterized protein</fullName>
    </submittedName>
</protein>
<gene>
    <name evidence="1" type="ORF">DGQ38_06705</name>
</gene>
<sequence length="80" mass="9111">MEAVKQAVAKHVNPDILKQDQGSQFQFICSGYVSYLMYKGGRKKTDYAIQRNKVIDKRLSPLGSTGHWQKKTCKKYNDAA</sequence>
<dbReference type="RefSeq" id="WP_041578685.1">
    <property type="nucleotide sequence ID" value="NZ_CALFQJ010000237.1"/>
</dbReference>
<evidence type="ECO:0000313" key="2">
    <source>
        <dbReference type="Proteomes" id="UP000264330"/>
    </source>
</evidence>